<dbReference type="PROSITE" id="PS00455">
    <property type="entry name" value="AMP_BINDING"/>
    <property type="match status" value="1"/>
</dbReference>
<reference evidence="3 4" key="1">
    <citation type="submission" date="2019-03" db="EMBL/GenBank/DDBJ databases">
        <title>Genomic analyses of the natural microbiome of Caenorhabditis elegans.</title>
        <authorList>
            <person name="Samuel B."/>
        </authorList>
    </citation>
    <scope>NUCLEOTIDE SEQUENCE [LARGE SCALE GENOMIC DNA]</scope>
    <source>
        <strain evidence="3 4">JUb65</strain>
    </source>
</reference>
<dbReference type="SUPFAM" id="SSF56801">
    <property type="entry name" value="Acetyl-CoA synthetase-like"/>
    <property type="match status" value="1"/>
</dbReference>
<feature type="domain" description="AMP-dependent synthetase/ligase" evidence="1">
    <location>
        <begin position="29"/>
        <end position="415"/>
    </location>
</feature>
<dbReference type="GO" id="GO:0016877">
    <property type="term" value="F:ligase activity, forming carbon-sulfur bonds"/>
    <property type="evidence" value="ECO:0007669"/>
    <property type="project" value="UniProtKB-ARBA"/>
</dbReference>
<dbReference type="InterPro" id="IPR000873">
    <property type="entry name" value="AMP-dep_synth/lig_dom"/>
</dbReference>
<evidence type="ECO:0000313" key="4">
    <source>
        <dbReference type="Proteomes" id="UP000295764"/>
    </source>
</evidence>
<dbReference type="CDD" id="cd05936">
    <property type="entry name" value="FC-FACS_FadD_like"/>
    <property type="match status" value="1"/>
</dbReference>
<sequence length="558" mass="58444">MTRTTPTASDDAGTARTTRATASVAAILAESAARYPDDVAVIVGEQRTTYAELWAQTLAYAGALREQGITEGSRVAMLVPNVADFARVYYAVLALGGVAVPVHALLKRREIEYVLRDSGAALLVCAAPLLAEGAAGAALAGVETVTVLAPAADDGAAVTATAASGDAVAPGTAAPAAAAPARLEALAATAEPLDTYVPRDPFDTATILYTSGTTGKPKGAEGSHFALLEQANTNLMSTFDMRRGDVLLGALPLFHTFGQTCTMNTGFRAGATIVMLPKFDGDAALAAMVEHECGIFMGVPTMYMALLDAATRTDARPSLRYAISGGASLPLAVLERFQTVFDAPIHEGYGLTETSPVATFNHVGTPPRPGTIGTPIWGVDVEIADPAVPDSIALLPHGEIGELVIRGHNLMNGYLDRPEDTAAAIVDGWFRTGDLGTKDDDGYLTIVDRTKDMIIRNGYNVYPRQVEEVLATHPDVAMAAVFGVPHELHGQEIEAAVVLRADATVTPEELVTFVSDEIAAYKYPRVVHVVDALPLGPSGKVLKRDLVERFSAAVPTAS</sequence>
<name>A0A4V3BKJ6_9MICO</name>
<evidence type="ECO:0000259" key="1">
    <source>
        <dbReference type="Pfam" id="PF00501"/>
    </source>
</evidence>
<dbReference type="InterPro" id="IPR025110">
    <property type="entry name" value="AMP-bd_C"/>
</dbReference>
<dbReference type="OrthoDB" id="9803968at2"/>
<gene>
    <name evidence="3" type="ORF">EDF64_10965</name>
</gene>
<dbReference type="InterPro" id="IPR020845">
    <property type="entry name" value="AMP-binding_CS"/>
</dbReference>
<feature type="domain" description="AMP-binding enzyme C-terminal" evidence="2">
    <location>
        <begin position="465"/>
        <end position="540"/>
    </location>
</feature>
<dbReference type="PANTHER" id="PTHR43767:SF12">
    <property type="entry name" value="AMP-DEPENDENT SYNTHETASE AND LIGASE"/>
    <property type="match status" value="1"/>
</dbReference>
<dbReference type="Gene3D" id="3.40.50.12780">
    <property type="entry name" value="N-terminal domain of ligase-like"/>
    <property type="match status" value="1"/>
</dbReference>
<dbReference type="STRING" id="2035.RU06_13715"/>
<evidence type="ECO:0000313" key="3">
    <source>
        <dbReference type="EMBL" id="TDN43142.1"/>
    </source>
</evidence>
<dbReference type="InterPro" id="IPR050237">
    <property type="entry name" value="ATP-dep_AMP-bd_enzyme"/>
</dbReference>
<dbReference type="Proteomes" id="UP000295764">
    <property type="component" value="Unassembled WGS sequence"/>
</dbReference>
<dbReference type="InterPro" id="IPR042099">
    <property type="entry name" value="ANL_N_sf"/>
</dbReference>
<dbReference type="PANTHER" id="PTHR43767">
    <property type="entry name" value="LONG-CHAIN-FATTY-ACID--COA LIGASE"/>
    <property type="match status" value="1"/>
</dbReference>
<protein>
    <submittedName>
        <fullName evidence="3">Long-chain acyl-CoA synthetase</fullName>
    </submittedName>
</protein>
<accession>A0A4V3BKJ6</accession>
<dbReference type="Pfam" id="PF00501">
    <property type="entry name" value="AMP-binding"/>
    <property type="match status" value="1"/>
</dbReference>
<dbReference type="Gene3D" id="3.30.300.30">
    <property type="match status" value="1"/>
</dbReference>
<dbReference type="EMBL" id="SNVW01000009">
    <property type="protein sequence ID" value="TDN43142.1"/>
    <property type="molecule type" value="Genomic_DNA"/>
</dbReference>
<evidence type="ECO:0000259" key="2">
    <source>
        <dbReference type="Pfam" id="PF13193"/>
    </source>
</evidence>
<dbReference type="Pfam" id="PF13193">
    <property type="entry name" value="AMP-binding_C"/>
    <property type="match status" value="1"/>
</dbReference>
<comment type="caution">
    <text evidence="3">The sequence shown here is derived from an EMBL/GenBank/DDBJ whole genome shotgun (WGS) entry which is preliminary data.</text>
</comment>
<proteinExistence type="predicted"/>
<dbReference type="RefSeq" id="WP_133520401.1">
    <property type="nucleotide sequence ID" value="NZ_SNVW01000009.1"/>
</dbReference>
<dbReference type="InterPro" id="IPR045851">
    <property type="entry name" value="AMP-bd_C_sf"/>
</dbReference>
<dbReference type="AlphaFoldDB" id="A0A4V3BKJ6"/>
<organism evidence="3 4">
    <name type="scientific">Curtobacterium flaccumfaciens</name>
    <dbReference type="NCBI Taxonomy" id="2035"/>
    <lineage>
        <taxon>Bacteria</taxon>
        <taxon>Bacillati</taxon>
        <taxon>Actinomycetota</taxon>
        <taxon>Actinomycetes</taxon>
        <taxon>Micrococcales</taxon>
        <taxon>Microbacteriaceae</taxon>
        <taxon>Curtobacterium</taxon>
    </lineage>
</organism>